<dbReference type="Gene3D" id="3.20.20.370">
    <property type="entry name" value="Glycoside hydrolase/deacetylase"/>
    <property type="match status" value="1"/>
</dbReference>
<dbReference type="RefSeq" id="WP_226725655.1">
    <property type="nucleotide sequence ID" value="NZ_JAJAUY010000012.1"/>
</dbReference>
<dbReference type="Proteomes" id="UP001199054">
    <property type="component" value="Unassembled WGS sequence"/>
</dbReference>
<dbReference type="PANTHER" id="PTHR10587:SF137">
    <property type="entry name" value="4-DEOXY-4-FORMAMIDO-L-ARABINOSE-PHOSPHOUNDECAPRENOL DEFORMYLASE ARND-RELATED"/>
    <property type="match status" value="1"/>
</dbReference>
<evidence type="ECO:0000256" key="2">
    <source>
        <dbReference type="SAM" id="SignalP"/>
    </source>
</evidence>
<feature type="signal peptide" evidence="2">
    <location>
        <begin position="1"/>
        <end position="34"/>
    </location>
</feature>
<dbReference type="InterPro" id="IPR050248">
    <property type="entry name" value="Polysacc_deacetylase_ArnD"/>
</dbReference>
<keyword evidence="5" id="KW-1185">Reference proteome</keyword>
<dbReference type="PROSITE" id="PS51677">
    <property type="entry name" value="NODB"/>
    <property type="match status" value="1"/>
</dbReference>
<dbReference type="SUPFAM" id="SSF88713">
    <property type="entry name" value="Glycoside hydrolase/deacetylase"/>
    <property type="match status" value="1"/>
</dbReference>
<reference evidence="4 5" key="1">
    <citation type="submission" date="2021-10" db="EMBL/GenBank/DDBJ databases">
        <title>Streptomyces sp. strain SMC 277, a novel streptomycete isolated from soil.</title>
        <authorList>
            <person name="Chanama M."/>
        </authorList>
    </citation>
    <scope>NUCLEOTIDE SEQUENCE [LARGE SCALE GENOMIC DNA]</scope>
    <source>
        <strain evidence="4 5">SMC 277</strain>
    </source>
</reference>
<feature type="chain" id="PRO_5046230095" evidence="2">
    <location>
        <begin position="35"/>
        <end position="300"/>
    </location>
</feature>
<dbReference type="PANTHER" id="PTHR10587">
    <property type="entry name" value="GLYCOSYL TRANSFERASE-RELATED"/>
    <property type="match status" value="1"/>
</dbReference>
<dbReference type="Pfam" id="PF01522">
    <property type="entry name" value="Polysacc_deac_1"/>
    <property type="match status" value="1"/>
</dbReference>
<keyword evidence="2" id="KW-0732">Signal</keyword>
<proteinExistence type="predicted"/>
<feature type="region of interest" description="Disordered" evidence="1">
    <location>
        <begin position="35"/>
        <end position="92"/>
    </location>
</feature>
<dbReference type="EMBL" id="JAJAUY010000012">
    <property type="protein sequence ID" value="MCB5178796.1"/>
    <property type="molecule type" value="Genomic_DNA"/>
</dbReference>
<dbReference type="CDD" id="cd10917">
    <property type="entry name" value="CE4_NodB_like_6s_7s"/>
    <property type="match status" value="1"/>
</dbReference>
<evidence type="ECO:0000313" key="4">
    <source>
        <dbReference type="EMBL" id="MCB5178796.1"/>
    </source>
</evidence>
<feature type="compositionally biased region" description="Low complexity" evidence="1">
    <location>
        <begin position="50"/>
        <end position="92"/>
    </location>
</feature>
<dbReference type="InterPro" id="IPR002509">
    <property type="entry name" value="NODB_dom"/>
</dbReference>
<evidence type="ECO:0000313" key="5">
    <source>
        <dbReference type="Proteomes" id="UP001199054"/>
    </source>
</evidence>
<gene>
    <name evidence="4" type="ORF">LG632_05275</name>
</gene>
<accession>A0ABS8B2G0</accession>
<organism evidence="4 5">
    <name type="scientific">Streptomyces antimicrobicus</name>
    <dbReference type="NCBI Taxonomy" id="2883108"/>
    <lineage>
        <taxon>Bacteria</taxon>
        <taxon>Bacillati</taxon>
        <taxon>Actinomycetota</taxon>
        <taxon>Actinomycetes</taxon>
        <taxon>Kitasatosporales</taxon>
        <taxon>Streptomycetaceae</taxon>
        <taxon>Streptomyces</taxon>
    </lineage>
</organism>
<sequence length="300" mass="30556">MGMTSHSVRRRRAATATATAVAALLSVAAAPALAAPPLAGPASPAPTAPAPTAAGPASPAPARSAPAASGRDASGGDTSAAGSGLAASSGAAPGAPLVPPGISRLAQGSGRGVAITIDDGPDPVWTPQVLQVLRENHVKATFCLVGTRAQAYPELVRRIAADGHQLCDHSVDHDVTMDHKPVAYQSQQILDGKAMIEKAVPGVAVTYYRAPGGAFTPASRAIAAAHGMRPLGWSVDPKDWSRPGLDAILSAVETELPERPTVLFHDGGGDRSQTVAALKRYLPWLTAQGYAFTFPARTTP</sequence>
<dbReference type="InterPro" id="IPR011330">
    <property type="entry name" value="Glyco_hydro/deAcase_b/a-brl"/>
</dbReference>
<protein>
    <submittedName>
        <fullName evidence="4">Polysaccharide deacetylase family protein</fullName>
    </submittedName>
</protein>
<name>A0ABS8B2G0_9ACTN</name>
<evidence type="ECO:0000259" key="3">
    <source>
        <dbReference type="PROSITE" id="PS51677"/>
    </source>
</evidence>
<feature type="domain" description="NodB homology" evidence="3">
    <location>
        <begin position="111"/>
        <end position="293"/>
    </location>
</feature>
<evidence type="ECO:0000256" key="1">
    <source>
        <dbReference type="SAM" id="MobiDB-lite"/>
    </source>
</evidence>
<comment type="caution">
    <text evidence="4">The sequence shown here is derived from an EMBL/GenBank/DDBJ whole genome shotgun (WGS) entry which is preliminary data.</text>
</comment>